<evidence type="ECO:0000313" key="4">
    <source>
        <dbReference type="Proteomes" id="UP000237056"/>
    </source>
</evidence>
<reference evidence="3 4" key="1">
    <citation type="submission" date="2018-01" db="EMBL/GenBank/DDBJ databases">
        <title>Genomic Encyclopedia of Type Strains, Phase I: the one thousand microbial genomes (KMG-I) project.</title>
        <authorList>
            <person name="Goeker M."/>
        </authorList>
    </citation>
    <scope>NUCLEOTIDE SEQUENCE [LARGE SCALE GENOMIC DNA]</scope>
    <source>
        <strain evidence="3 4">DSM 17960</strain>
    </source>
</reference>
<dbReference type="CDD" id="cd02966">
    <property type="entry name" value="TlpA_like_family"/>
    <property type="match status" value="1"/>
</dbReference>
<evidence type="ECO:0000259" key="2">
    <source>
        <dbReference type="PROSITE" id="PS51352"/>
    </source>
</evidence>
<dbReference type="InterPro" id="IPR050553">
    <property type="entry name" value="Thioredoxin_ResA/DsbE_sf"/>
</dbReference>
<dbReference type="GO" id="GO:0016491">
    <property type="term" value="F:oxidoreductase activity"/>
    <property type="evidence" value="ECO:0007669"/>
    <property type="project" value="InterPro"/>
</dbReference>
<dbReference type="Gene3D" id="3.40.30.10">
    <property type="entry name" value="Glutaredoxin"/>
    <property type="match status" value="1"/>
</dbReference>
<evidence type="ECO:0000313" key="3">
    <source>
        <dbReference type="EMBL" id="POS01695.1"/>
    </source>
</evidence>
<dbReference type="EMBL" id="PQNY01000008">
    <property type="protein sequence ID" value="POS01695.1"/>
    <property type="molecule type" value="Genomic_DNA"/>
</dbReference>
<evidence type="ECO:0000256" key="1">
    <source>
        <dbReference type="SAM" id="SignalP"/>
    </source>
</evidence>
<keyword evidence="4" id="KW-1185">Reference proteome</keyword>
<gene>
    <name evidence="3" type="ORF">Q361_10819</name>
</gene>
<dbReference type="Proteomes" id="UP000237056">
    <property type="component" value="Unassembled WGS sequence"/>
</dbReference>
<dbReference type="PANTHER" id="PTHR42852:SF13">
    <property type="entry name" value="PROTEIN DIPZ"/>
    <property type="match status" value="1"/>
</dbReference>
<dbReference type="PROSITE" id="PS51352">
    <property type="entry name" value="THIOREDOXIN_2"/>
    <property type="match status" value="1"/>
</dbReference>
<feature type="chain" id="PRO_5015766197" evidence="1">
    <location>
        <begin position="24"/>
        <end position="257"/>
    </location>
</feature>
<feature type="signal peptide" evidence="1">
    <location>
        <begin position="1"/>
        <end position="23"/>
    </location>
</feature>
<name>A0A2S4N7J9_9FLAO</name>
<dbReference type="InterPro" id="IPR013766">
    <property type="entry name" value="Thioredoxin_domain"/>
</dbReference>
<feature type="domain" description="Thioredoxin" evidence="2">
    <location>
        <begin position="120"/>
        <end position="257"/>
    </location>
</feature>
<dbReference type="GO" id="GO:0016209">
    <property type="term" value="F:antioxidant activity"/>
    <property type="evidence" value="ECO:0007669"/>
    <property type="project" value="InterPro"/>
</dbReference>
<dbReference type="SUPFAM" id="SSF52833">
    <property type="entry name" value="Thioredoxin-like"/>
    <property type="match status" value="1"/>
</dbReference>
<dbReference type="AlphaFoldDB" id="A0A2S4N7J9"/>
<dbReference type="PANTHER" id="PTHR42852">
    <property type="entry name" value="THIOL:DISULFIDE INTERCHANGE PROTEIN DSBE"/>
    <property type="match status" value="1"/>
</dbReference>
<comment type="caution">
    <text evidence="3">The sequence shown here is derived from an EMBL/GenBank/DDBJ whole genome shotgun (WGS) entry which is preliminary data.</text>
</comment>
<proteinExistence type="predicted"/>
<organism evidence="3 4">
    <name type="scientific">Flavobacterium croceum DSM 17960</name>
    <dbReference type="NCBI Taxonomy" id="1121886"/>
    <lineage>
        <taxon>Bacteria</taxon>
        <taxon>Pseudomonadati</taxon>
        <taxon>Bacteroidota</taxon>
        <taxon>Flavobacteriia</taxon>
        <taxon>Flavobacteriales</taxon>
        <taxon>Flavobacteriaceae</taxon>
        <taxon>Flavobacterium</taxon>
    </lineage>
</organism>
<keyword evidence="1" id="KW-0732">Signal</keyword>
<dbReference type="InterPro" id="IPR036249">
    <property type="entry name" value="Thioredoxin-like_sf"/>
</dbReference>
<dbReference type="Pfam" id="PF00578">
    <property type="entry name" value="AhpC-TSA"/>
    <property type="match status" value="1"/>
</dbReference>
<protein>
    <submittedName>
        <fullName evidence="3">Peroxiredoxin</fullName>
    </submittedName>
</protein>
<dbReference type="InterPro" id="IPR000866">
    <property type="entry name" value="AhpC/TSA"/>
</dbReference>
<accession>A0A2S4N7J9</accession>
<sequence length="257" mass="29764">MKFRTIMVKYCFLFLLFSTLTFSQTPKVNVEYIQSSYAIWKNYHFNNILLSLDFKALDVNNTEISKENFLNELTTGKYLPVEIESEKGFTYKLFVINSKADTSIKATIEAQSFDILQNLKREILPFPDFSFKDIDGNTIDFAQLKGKIIVLKCWFIHCASCIKEFPSVNNLAEKYKSRNDIVFISLAEDSAEALKIFLQKKPLQYLVVPNMKDYMYTTMGVGAFPTHYILDKEGKIYKILSNEKELEIALDKIAHLE</sequence>